<evidence type="ECO:0000256" key="3">
    <source>
        <dbReference type="ARBA" id="ARBA00022576"/>
    </source>
</evidence>
<name>A0A512M706_9BACT</name>
<dbReference type="InterPro" id="IPR015424">
    <property type="entry name" value="PyrdxlP-dep_Trfase"/>
</dbReference>
<dbReference type="PANTHER" id="PTHR30244">
    <property type="entry name" value="TRANSAMINASE"/>
    <property type="match status" value="1"/>
</dbReference>
<evidence type="ECO:0000313" key="13">
    <source>
        <dbReference type="EMBL" id="GEP42503.1"/>
    </source>
</evidence>
<keyword evidence="14" id="KW-1185">Reference proteome</keyword>
<dbReference type="AlphaFoldDB" id="A0A512M706"/>
<keyword evidence="3 13" id="KW-0032">Aminotransferase</keyword>
<evidence type="ECO:0000256" key="12">
    <source>
        <dbReference type="RuleBase" id="RU004508"/>
    </source>
</evidence>
<dbReference type="OrthoDB" id="9810913at2"/>
<keyword evidence="5 11" id="KW-0663">Pyridoxal phosphate</keyword>
<dbReference type="InterPro" id="IPR000653">
    <property type="entry name" value="DegT/StrS_aminotransferase"/>
</dbReference>
<comment type="pathway">
    <text evidence="2">Bacterial outer membrane biogenesis; LPS O-antigen biosynthesis.</text>
</comment>
<sequence>MSSEPPAFIPLSVPHLSGNEWTYIKDCLDTGWVSSVGSYVTRFEGDLAKAAGTSHAVATQCGTAALHVAMLVCGVKPGDEVIVSSMTFIAPVNAIRYANAIPVLVDSEATHWQMDVNQVRDFLTNGCERKTGGVYNKQTGRRVAAIIPVHILGHPVDMNALMPLAEEFDLTVIEDATESLGSLYHGKPVGGIGHMGCFSFNGNKIITTGGGGMLVTNHEAWAKKARYLTTQAKDDPQEYIHHEVGYNYRLTNIQAAFGCAQMEALPGYVQRRREIQALYQRQLADIPGIRFQGEADGVVSNCWLTTIYVDPANFGMEARALRDQLKEARIEARPLWQPGHLSPAHQDAVKLPCPVAEDLYANCLSIPSSSSSTDADIERVIGVIRQVAGR</sequence>
<evidence type="ECO:0000256" key="8">
    <source>
        <dbReference type="ARBA" id="ARBA00066317"/>
    </source>
</evidence>
<evidence type="ECO:0000256" key="4">
    <source>
        <dbReference type="ARBA" id="ARBA00022679"/>
    </source>
</evidence>
<organism evidence="13 14">
    <name type="scientific">Brevifollis gellanilyticus</name>
    <dbReference type="NCBI Taxonomy" id="748831"/>
    <lineage>
        <taxon>Bacteria</taxon>
        <taxon>Pseudomonadati</taxon>
        <taxon>Verrucomicrobiota</taxon>
        <taxon>Verrucomicrobiia</taxon>
        <taxon>Verrucomicrobiales</taxon>
        <taxon>Verrucomicrobiaceae</taxon>
    </lineage>
</organism>
<protein>
    <recommendedName>
        <fullName evidence="9">GDP-perosamine synthase</fullName>
        <ecNumber evidence="8">2.6.1.102</ecNumber>
    </recommendedName>
</protein>
<evidence type="ECO:0000256" key="7">
    <source>
        <dbReference type="ARBA" id="ARBA00051587"/>
    </source>
</evidence>
<comment type="catalytic activity">
    <reaction evidence="7">
        <text>GDP-alpha-D-perosamine + 2-oxoglutarate = GDP-4-dehydro-alpha-D-rhamnose + L-glutamate</text>
        <dbReference type="Rhea" id="RHEA:36779"/>
        <dbReference type="ChEBI" id="CHEBI:16810"/>
        <dbReference type="ChEBI" id="CHEBI:29985"/>
        <dbReference type="ChEBI" id="CHEBI:57964"/>
        <dbReference type="ChEBI" id="CHEBI:73996"/>
        <dbReference type="EC" id="2.6.1.102"/>
    </reaction>
</comment>
<dbReference type="PANTHER" id="PTHR30244:SF30">
    <property type="entry name" value="BLR5990 PROTEIN"/>
    <property type="match status" value="1"/>
</dbReference>
<feature type="active site" description="Proton acceptor" evidence="10">
    <location>
        <position position="204"/>
    </location>
</feature>
<dbReference type="PIRSF" id="PIRSF000390">
    <property type="entry name" value="PLP_StrS"/>
    <property type="match status" value="1"/>
</dbReference>
<dbReference type="FunFam" id="3.40.640.10:FF:000090">
    <property type="entry name" value="Pyridoxal phosphate-dependent aminotransferase"/>
    <property type="match status" value="1"/>
</dbReference>
<dbReference type="EC" id="2.6.1.102" evidence="8"/>
<dbReference type="GO" id="GO:0102933">
    <property type="term" value="F:GDP-4-dehydro-6-deoxy-D-mannose-4-aminotransferase activity"/>
    <property type="evidence" value="ECO:0007669"/>
    <property type="project" value="UniProtKB-EC"/>
</dbReference>
<feature type="modified residue" description="N6-(pyridoxal phosphate)lysine" evidence="11">
    <location>
        <position position="204"/>
    </location>
</feature>
<dbReference type="InterPro" id="IPR015421">
    <property type="entry name" value="PyrdxlP-dep_Trfase_major"/>
</dbReference>
<dbReference type="InterPro" id="IPR026385">
    <property type="entry name" value="LegC-like"/>
</dbReference>
<dbReference type="InterPro" id="IPR015422">
    <property type="entry name" value="PyrdxlP-dep_Trfase_small"/>
</dbReference>
<dbReference type="Gene3D" id="3.40.640.10">
    <property type="entry name" value="Type I PLP-dependent aspartate aminotransferase-like (Major domain)"/>
    <property type="match status" value="1"/>
</dbReference>
<gene>
    <name evidence="13" type="ORF">BGE01nite_17940</name>
</gene>
<comment type="caution">
    <text evidence="13">The sequence shown here is derived from an EMBL/GenBank/DDBJ whole genome shotgun (WGS) entry which is preliminary data.</text>
</comment>
<evidence type="ECO:0000256" key="10">
    <source>
        <dbReference type="PIRSR" id="PIRSR000390-1"/>
    </source>
</evidence>
<evidence type="ECO:0000256" key="2">
    <source>
        <dbReference type="ARBA" id="ARBA00005125"/>
    </source>
</evidence>
<evidence type="ECO:0000313" key="14">
    <source>
        <dbReference type="Proteomes" id="UP000321577"/>
    </source>
</evidence>
<dbReference type="EMBL" id="BKAG01000010">
    <property type="protein sequence ID" value="GEP42503.1"/>
    <property type="molecule type" value="Genomic_DNA"/>
</dbReference>
<accession>A0A512M706</accession>
<dbReference type="Proteomes" id="UP000321577">
    <property type="component" value="Unassembled WGS sequence"/>
</dbReference>
<dbReference type="NCBIfam" id="TIGR04181">
    <property type="entry name" value="NHT_00031"/>
    <property type="match status" value="1"/>
</dbReference>
<dbReference type="GO" id="GO:0000271">
    <property type="term" value="P:polysaccharide biosynthetic process"/>
    <property type="evidence" value="ECO:0007669"/>
    <property type="project" value="TreeGrafter"/>
</dbReference>
<dbReference type="RefSeq" id="WP_146850101.1">
    <property type="nucleotide sequence ID" value="NZ_BKAG01000010.1"/>
</dbReference>
<dbReference type="GO" id="GO:0030170">
    <property type="term" value="F:pyridoxal phosphate binding"/>
    <property type="evidence" value="ECO:0007669"/>
    <property type="project" value="TreeGrafter"/>
</dbReference>
<reference evidence="13 14" key="1">
    <citation type="submission" date="2019-07" db="EMBL/GenBank/DDBJ databases">
        <title>Whole genome shotgun sequence of Brevifollis gellanilyticus NBRC 108608.</title>
        <authorList>
            <person name="Hosoyama A."/>
            <person name="Uohara A."/>
            <person name="Ohji S."/>
            <person name="Ichikawa N."/>
        </authorList>
    </citation>
    <scope>NUCLEOTIDE SEQUENCE [LARGE SCALE GENOMIC DNA]</scope>
    <source>
        <strain evidence="13 14">NBRC 108608</strain>
    </source>
</reference>
<evidence type="ECO:0000256" key="1">
    <source>
        <dbReference type="ARBA" id="ARBA00001933"/>
    </source>
</evidence>
<dbReference type="Gene3D" id="3.90.1150.10">
    <property type="entry name" value="Aspartate Aminotransferase, domain 1"/>
    <property type="match status" value="1"/>
</dbReference>
<evidence type="ECO:0000256" key="9">
    <source>
        <dbReference type="ARBA" id="ARBA00074221"/>
    </source>
</evidence>
<comment type="cofactor">
    <cofactor evidence="1">
        <name>pyridoxal 5'-phosphate</name>
        <dbReference type="ChEBI" id="CHEBI:597326"/>
    </cofactor>
</comment>
<dbReference type="CDD" id="cd00616">
    <property type="entry name" value="AHBA_syn"/>
    <property type="match status" value="1"/>
</dbReference>
<dbReference type="Pfam" id="PF01041">
    <property type="entry name" value="DegT_DnrJ_EryC1"/>
    <property type="match status" value="1"/>
</dbReference>
<keyword evidence="4 13" id="KW-0808">Transferase</keyword>
<comment type="similarity">
    <text evidence="6 12">Belongs to the DegT/DnrJ/EryC1 family.</text>
</comment>
<proteinExistence type="inferred from homology"/>
<evidence type="ECO:0000256" key="5">
    <source>
        <dbReference type="ARBA" id="ARBA00022898"/>
    </source>
</evidence>
<dbReference type="SUPFAM" id="SSF53383">
    <property type="entry name" value="PLP-dependent transferases"/>
    <property type="match status" value="1"/>
</dbReference>
<evidence type="ECO:0000256" key="6">
    <source>
        <dbReference type="ARBA" id="ARBA00037999"/>
    </source>
</evidence>
<evidence type="ECO:0000256" key="11">
    <source>
        <dbReference type="PIRSR" id="PIRSR000390-2"/>
    </source>
</evidence>